<organism evidence="1">
    <name type="scientific">marine sediment metagenome</name>
    <dbReference type="NCBI Taxonomy" id="412755"/>
    <lineage>
        <taxon>unclassified sequences</taxon>
        <taxon>metagenomes</taxon>
        <taxon>ecological metagenomes</taxon>
    </lineage>
</organism>
<comment type="caution">
    <text evidence="1">The sequence shown here is derived from an EMBL/GenBank/DDBJ whole genome shotgun (WGS) entry which is preliminary data.</text>
</comment>
<dbReference type="Gene3D" id="2.60.40.1930">
    <property type="match status" value="1"/>
</dbReference>
<accession>A0A0F9STL2</accession>
<protein>
    <recommendedName>
        <fullName evidence="2">TonB-dependent receptor plug domain-containing protein</fullName>
    </recommendedName>
</protein>
<proteinExistence type="predicted"/>
<dbReference type="AlphaFoldDB" id="A0A0F9STL2"/>
<dbReference type="EMBL" id="LAZR01000410">
    <property type="protein sequence ID" value="KKN70144.1"/>
    <property type="molecule type" value="Genomic_DNA"/>
</dbReference>
<evidence type="ECO:0008006" key="2">
    <source>
        <dbReference type="Google" id="ProtNLM"/>
    </source>
</evidence>
<evidence type="ECO:0000313" key="1">
    <source>
        <dbReference type="EMBL" id="KKN70144.1"/>
    </source>
</evidence>
<sequence>MVFRIFMNAIVVIYLFLFVQNGHSQNPLEQEAEVFSNAADAEKIYLQLSGKSFNTSETIWFKAVVTDVLYHRPTKKSGVLHVELIDPLNNWIVDKTLLKISGGISSGFFQLHSNYREGNYMVRAYTEWNENFGPDFITSIPISLYRLQKNGNRPDPIRDVTVTKNLGFNKFSLSSTIAVEELDSLNKGDAMLYMQWEGTKDSILINQSKNKPIINVKHMVPMNVPIINYQLKTDNEVFTKSIVLDDEYGSLQFFPEGGSLVEGLQSIVGFKYLNYRGKGTEILGTIEDGNKTKVAEFKSNTLGMGKVILIPEAGQTYYGVLTNKDGISHKYQLPKAKERGQVLSLVQNGLDKELRIWNKEKNNDSLYIKFFHRGKNLFFLKGRFKKGLFSFRIQSKNLPHGIIGSTIYDKDFKPVAERHFFNEPKEKNLNIKIETDRDQYFIRDSVQVSISTKLNGHAAPASVSVIAIDSSYFYGTNLERNTIVSYFLLQSDIRGTVENPSYYFKNNNNLAEIDFLMLTQGWTNYKYKEKKKPRRFNAEQGLEIKGTVDDVQRANKKDGLKKGKYELNMLLMGEPMEVYIQETDSSGHFKFALNDSYGLGRKFVIQPTDSSNNSGELKININEYEVPEISYEMEKVIVPVDSFVQKQMIQKIEEDIRLDPLLLPNTIALNEVVVSDYRVTPERAGMVELHGIPDVVIDNKELLKKQKKWTNNLYRWLLFNYPNEIRVKRVGNGAGFEVAYVHGADWTYVVIDGIPVHERDYNLIGNVPVKAVKSVEIIRNTSTANTYHNEVFDCAPVCPPPPFPAILAIYTYSGDGLSGAFPKSEKTNLINDTAPQYSPIREYYVPEYHDPSQIDWSVPDRRTLLYWHPTIVTDSNGQAKTTFFNSDISGKMVLICEGITLSGKIGYSEVFYEVDTP</sequence>
<gene>
    <name evidence="1" type="ORF">LCGC14_0433760</name>
</gene>
<name>A0A0F9STL2_9ZZZZ</name>
<reference evidence="1" key="1">
    <citation type="journal article" date="2015" name="Nature">
        <title>Complex archaea that bridge the gap between prokaryotes and eukaryotes.</title>
        <authorList>
            <person name="Spang A."/>
            <person name="Saw J.H."/>
            <person name="Jorgensen S.L."/>
            <person name="Zaremba-Niedzwiedzka K."/>
            <person name="Martijn J."/>
            <person name="Lind A.E."/>
            <person name="van Eijk R."/>
            <person name="Schleper C."/>
            <person name="Guy L."/>
            <person name="Ettema T.J."/>
        </authorList>
    </citation>
    <scope>NUCLEOTIDE SEQUENCE</scope>
</reference>